<evidence type="ECO:0000256" key="9">
    <source>
        <dbReference type="ARBA" id="ARBA00023012"/>
    </source>
</evidence>
<dbReference type="InterPro" id="IPR004358">
    <property type="entry name" value="Sig_transdc_His_kin-like_C"/>
</dbReference>
<evidence type="ECO:0000256" key="2">
    <source>
        <dbReference type="ARBA" id="ARBA00004370"/>
    </source>
</evidence>
<dbReference type="GO" id="GO:0005886">
    <property type="term" value="C:plasma membrane"/>
    <property type="evidence" value="ECO:0007669"/>
    <property type="project" value="TreeGrafter"/>
</dbReference>
<evidence type="ECO:0000256" key="3">
    <source>
        <dbReference type="ARBA" id="ARBA00012438"/>
    </source>
</evidence>
<evidence type="ECO:0000256" key="1">
    <source>
        <dbReference type="ARBA" id="ARBA00000085"/>
    </source>
</evidence>
<keyword evidence="8" id="KW-0067">ATP-binding</keyword>
<dbReference type="SUPFAM" id="SSF47384">
    <property type="entry name" value="Homodimeric domain of signal transducing histidine kinase"/>
    <property type="match status" value="1"/>
</dbReference>
<keyword evidence="12" id="KW-1133">Transmembrane helix</keyword>
<dbReference type="Pfam" id="PF00072">
    <property type="entry name" value="Response_reg"/>
    <property type="match status" value="2"/>
</dbReference>
<evidence type="ECO:0000259" key="14">
    <source>
        <dbReference type="PROSITE" id="PS50110"/>
    </source>
</evidence>
<dbReference type="SUPFAM" id="SSF55874">
    <property type="entry name" value="ATPase domain of HSP90 chaperone/DNA topoisomerase II/histidine kinase"/>
    <property type="match status" value="1"/>
</dbReference>
<keyword evidence="10 12" id="KW-0472">Membrane</keyword>
<dbReference type="InterPro" id="IPR001789">
    <property type="entry name" value="Sig_transdc_resp-reg_receiver"/>
</dbReference>
<evidence type="ECO:0000256" key="8">
    <source>
        <dbReference type="ARBA" id="ARBA00022840"/>
    </source>
</evidence>
<dbReference type="AlphaFoldDB" id="A0A3B0VS97"/>
<reference evidence="17" key="1">
    <citation type="submission" date="2018-06" db="EMBL/GenBank/DDBJ databases">
        <authorList>
            <person name="Zhirakovskaya E."/>
        </authorList>
    </citation>
    <scope>NUCLEOTIDE SEQUENCE</scope>
</reference>
<dbReference type="PRINTS" id="PR00344">
    <property type="entry name" value="BCTRLSENSOR"/>
</dbReference>
<dbReference type="InterPro" id="IPR000014">
    <property type="entry name" value="PAS"/>
</dbReference>
<dbReference type="SMART" id="SM00388">
    <property type="entry name" value="HisKA"/>
    <property type="match status" value="1"/>
</dbReference>
<accession>A0A3B0VS97</accession>
<keyword evidence="11" id="KW-0131">Cell cycle</keyword>
<dbReference type="CDD" id="cd00130">
    <property type="entry name" value="PAS"/>
    <property type="match status" value="1"/>
</dbReference>
<dbReference type="GO" id="GO:0000155">
    <property type="term" value="F:phosphorelay sensor kinase activity"/>
    <property type="evidence" value="ECO:0007669"/>
    <property type="project" value="InterPro"/>
</dbReference>
<feature type="domain" description="HAMP" evidence="16">
    <location>
        <begin position="66"/>
        <end position="112"/>
    </location>
</feature>
<dbReference type="InterPro" id="IPR005467">
    <property type="entry name" value="His_kinase_dom"/>
</dbReference>
<comment type="catalytic activity">
    <reaction evidence="1">
        <text>ATP + protein L-histidine = ADP + protein N-phospho-L-histidine.</text>
        <dbReference type="EC" id="2.7.13.3"/>
    </reaction>
</comment>
<dbReference type="InterPro" id="IPR003594">
    <property type="entry name" value="HATPase_dom"/>
</dbReference>
<dbReference type="Pfam" id="PF13426">
    <property type="entry name" value="PAS_9"/>
    <property type="match status" value="1"/>
</dbReference>
<protein>
    <recommendedName>
        <fullName evidence="3">histidine kinase</fullName>
        <ecNumber evidence="3">2.7.13.3</ecNumber>
    </recommendedName>
</protein>
<evidence type="ECO:0000256" key="12">
    <source>
        <dbReference type="SAM" id="Phobius"/>
    </source>
</evidence>
<evidence type="ECO:0000256" key="7">
    <source>
        <dbReference type="ARBA" id="ARBA00022777"/>
    </source>
</evidence>
<evidence type="ECO:0000256" key="4">
    <source>
        <dbReference type="ARBA" id="ARBA00022553"/>
    </source>
</evidence>
<dbReference type="SMART" id="SM00387">
    <property type="entry name" value="HATPase_c"/>
    <property type="match status" value="1"/>
</dbReference>
<dbReference type="InterPro" id="IPR003660">
    <property type="entry name" value="HAMP_dom"/>
</dbReference>
<dbReference type="PROSITE" id="PS50110">
    <property type="entry name" value="RESPONSE_REGULATORY"/>
    <property type="match status" value="2"/>
</dbReference>
<dbReference type="InterPro" id="IPR036890">
    <property type="entry name" value="HATPase_C_sf"/>
</dbReference>
<dbReference type="InterPro" id="IPR035965">
    <property type="entry name" value="PAS-like_dom_sf"/>
</dbReference>
<dbReference type="Gene3D" id="3.30.565.10">
    <property type="entry name" value="Histidine kinase-like ATPase, C-terminal domain"/>
    <property type="match status" value="1"/>
</dbReference>
<feature type="domain" description="Histidine kinase" evidence="13">
    <location>
        <begin position="394"/>
        <end position="616"/>
    </location>
</feature>
<dbReference type="Gene3D" id="3.30.450.20">
    <property type="entry name" value="PAS domain"/>
    <property type="match status" value="2"/>
</dbReference>
<dbReference type="NCBIfam" id="TIGR00229">
    <property type="entry name" value="sensory_box"/>
    <property type="match status" value="1"/>
</dbReference>
<dbReference type="SMART" id="SM00091">
    <property type="entry name" value="PAS"/>
    <property type="match status" value="2"/>
</dbReference>
<proteinExistence type="predicted"/>
<dbReference type="GO" id="GO:0005524">
    <property type="term" value="F:ATP binding"/>
    <property type="evidence" value="ECO:0007669"/>
    <property type="project" value="UniProtKB-KW"/>
</dbReference>
<dbReference type="PROSITE" id="PS50885">
    <property type="entry name" value="HAMP"/>
    <property type="match status" value="1"/>
</dbReference>
<sequence length="892" mass="98416">MLEQNSIQILAVVGSIGVIAFLLGSVGTTLWQRLRRPIMLQQPVRFAPEAAPPDEIITPPPLPTLLTQMVHHAQTGDLTTRLDLTSVDSNSDLGKMAAQYNKVLDKLSQIQEHDQGIIRSVMDGILTFDCESLQIECANPAAVQMFGGSETAASTCDPRSPLSTGVVNQPLPQFIRTSESSVVTEATPEFLALIARAAAADHPYELVGHRLDGSTFPLELAVKQVIIEERPLYVGSCRDSSCRRQAKNARLESERKYRKLINSMQDGVFIMQDGLIQFANNALATMLGYTLYELQGMRFVNLIAPEDVPMAEEYYRLALSGKYAPTDFTIRLKTQSGQQLITQLKITRSEHNNSIAHTGTVINITDQTHYEQELEQARDAAEMANRSKSAFLANMSHELRTPLNAILGYSEMLSEDAEDMGYSEFIPDLQKIRQAGRQLLDLINDILDLSKIEAGKMDLHVESFAVADFLEDVVTTIRPLINKSSNLLRVEIDEPGEMQADKTKLRQVLFNLLGNASKFTDNGSITLRAERQDLANEGQWLTFEVADTGIGLSPEQQEQVFAPFAQADASTTRKYGGTGLGLAISRRFCNMMGGDITVQSQQGAGAIFTVHLPAKTKISTAEDEWLDEDGLTAVSDQENIVLIIDDDPLARDLLKRHLKKAGFQVKTAASGAEGLALAAKFKPIAITLDVLLPGIDGWAVLTQLKADPTLAKIPVIIITMLADEQMGFALGASDYLAKPIDHQRLTAVVEKYRQGRPTNSQPTVLLVEDDRITRELVRRTLNKSGWKIWEAANGRSALNLIAKHIPDIILLDLMMPEMDGFQFVAALRQNPAWQSIPVIVMTAKDLSRDERSQLNGDVAQVLQKGMYDRQELLGQITQLVSNYTHSNETAVS</sequence>
<feature type="domain" description="PAS" evidence="15">
    <location>
        <begin position="273"/>
        <end position="322"/>
    </location>
</feature>
<keyword evidence="9" id="KW-0902">Two-component regulatory system</keyword>
<dbReference type="SUPFAM" id="SSF55785">
    <property type="entry name" value="PYP-like sensor domain (PAS domain)"/>
    <property type="match status" value="2"/>
</dbReference>
<dbReference type="CDD" id="cd17574">
    <property type="entry name" value="REC_OmpR"/>
    <property type="match status" value="1"/>
</dbReference>
<dbReference type="CDD" id="cd00082">
    <property type="entry name" value="HisKA"/>
    <property type="match status" value="1"/>
</dbReference>
<evidence type="ECO:0000313" key="17">
    <source>
        <dbReference type="EMBL" id="VAW35126.1"/>
    </source>
</evidence>
<evidence type="ECO:0000256" key="6">
    <source>
        <dbReference type="ARBA" id="ARBA00022741"/>
    </source>
</evidence>
<feature type="domain" description="Response regulatory" evidence="14">
    <location>
        <begin position="640"/>
        <end position="753"/>
    </location>
</feature>
<dbReference type="Pfam" id="PF13188">
    <property type="entry name" value="PAS_8"/>
    <property type="match status" value="1"/>
</dbReference>
<keyword evidence="7" id="KW-0418">Kinase</keyword>
<name>A0A3B0VS97_9ZZZZ</name>
<dbReference type="InterPro" id="IPR003661">
    <property type="entry name" value="HisK_dim/P_dom"/>
</dbReference>
<dbReference type="Gene3D" id="3.40.50.2300">
    <property type="match status" value="2"/>
</dbReference>
<keyword evidence="12" id="KW-0812">Transmembrane</keyword>
<keyword evidence="4" id="KW-0597">Phosphoprotein</keyword>
<dbReference type="Gene3D" id="1.10.287.130">
    <property type="match status" value="1"/>
</dbReference>
<dbReference type="CDD" id="cd16922">
    <property type="entry name" value="HATPase_EvgS-ArcB-TorS-like"/>
    <property type="match status" value="1"/>
</dbReference>
<dbReference type="PANTHER" id="PTHR43047">
    <property type="entry name" value="TWO-COMPONENT HISTIDINE PROTEIN KINASE"/>
    <property type="match status" value="1"/>
</dbReference>
<dbReference type="InterPro" id="IPR011006">
    <property type="entry name" value="CheY-like_superfamily"/>
</dbReference>
<evidence type="ECO:0000256" key="5">
    <source>
        <dbReference type="ARBA" id="ARBA00022679"/>
    </source>
</evidence>
<dbReference type="EC" id="2.7.13.3" evidence="3"/>
<dbReference type="Pfam" id="PF02518">
    <property type="entry name" value="HATPase_c"/>
    <property type="match status" value="1"/>
</dbReference>
<feature type="transmembrane region" description="Helical" evidence="12">
    <location>
        <begin position="6"/>
        <end position="31"/>
    </location>
</feature>
<feature type="domain" description="Response regulatory" evidence="14">
    <location>
        <begin position="763"/>
        <end position="879"/>
    </location>
</feature>
<evidence type="ECO:0000259" key="15">
    <source>
        <dbReference type="PROSITE" id="PS50112"/>
    </source>
</evidence>
<organism evidence="17">
    <name type="scientific">hydrothermal vent metagenome</name>
    <dbReference type="NCBI Taxonomy" id="652676"/>
    <lineage>
        <taxon>unclassified sequences</taxon>
        <taxon>metagenomes</taxon>
        <taxon>ecological metagenomes</taxon>
    </lineage>
</organism>
<dbReference type="InterPro" id="IPR036097">
    <property type="entry name" value="HisK_dim/P_sf"/>
</dbReference>
<evidence type="ECO:0000259" key="16">
    <source>
        <dbReference type="PROSITE" id="PS50885"/>
    </source>
</evidence>
<keyword evidence="5" id="KW-0808">Transferase</keyword>
<gene>
    <name evidence="17" type="ORF">MNBD_CHLOROFLEXI01-2364</name>
</gene>
<comment type="subcellular location">
    <subcellularLocation>
        <location evidence="2">Membrane</location>
    </subcellularLocation>
</comment>
<dbReference type="PROSITE" id="PS50109">
    <property type="entry name" value="HIS_KIN"/>
    <property type="match status" value="1"/>
</dbReference>
<dbReference type="PROSITE" id="PS50112">
    <property type="entry name" value="PAS"/>
    <property type="match status" value="1"/>
</dbReference>
<dbReference type="SUPFAM" id="SSF52172">
    <property type="entry name" value="CheY-like"/>
    <property type="match status" value="2"/>
</dbReference>
<dbReference type="FunFam" id="3.30.565.10:FF:000010">
    <property type="entry name" value="Sensor histidine kinase RcsC"/>
    <property type="match status" value="1"/>
</dbReference>
<dbReference type="Pfam" id="PF00512">
    <property type="entry name" value="HisKA"/>
    <property type="match status" value="1"/>
</dbReference>
<evidence type="ECO:0000259" key="13">
    <source>
        <dbReference type="PROSITE" id="PS50109"/>
    </source>
</evidence>
<keyword evidence="6" id="KW-0547">Nucleotide-binding</keyword>
<dbReference type="GO" id="GO:0009927">
    <property type="term" value="F:histidine phosphotransfer kinase activity"/>
    <property type="evidence" value="ECO:0007669"/>
    <property type="project" value="TreeGrafter"/>
</dbReference>
<dbReference type="FunFam" id="1.10.287.130:FF:000038">
    <property type="entry name" value="Sensory transduction histidine kinase"/>
    <property type="match status" value="1"/>
</dbReference>
<dbReference type="SMART" id="SM00448">
    <property type="entry name" value="REC"/>
    <property type="match status" value="2"/>
</dbReference>
<evidence type="ECO:0000256" key="10">
    <source>
        <dbReference type="ARBA" id="ARBA00023136"/>
    </source>
</evidence>
<dbReference type="EMBL" id="UOEU01000574">
    <property type="protein sequence ID" value="VAW35126.1"/>
    <property type="molecule type" value="Genomic_DNA"/>
</dbReference>
<evidence type="ECO:0000256" key="11">
    <source>
        <dbReference type="ARBA" id="ARBA00023306"/>
    </source>
</evidence>
<dbReference type="PANTHER" id="PTHR43047:SF72">
    <property type="entry name" value="OSMOSENSING HISTIDINE PROTEIN KINASE SLN1"/>
    <property type="match status" value="1"/>
</dbReference>